<feature type="region of interest" description="Disordered" evidence="1">
    <location>
        <begin position="65"/>
        <end position="119"/>
    </location>
</feature>
<feature type="transmembrane region" description="Helical" evidence="2">
    <location>
        <begin position="493"/>
        <end position="514"/>
    </location>
</feature>
<feature type="transmembrane region" description="Helical" evidence="2">
    <location>
        <begin position="329"/>
        <end position="350"/>
    </location>
</feature>
<feature type="transmembrane region" description="Helical" evidence="2">
    <location>
        <begin position="165"/>
        <end position="184"/>
    </location>
</feature>
<sequence>MSQRTTVHQLEADFADAMTRLYAIGNGLARLRIELDREAGAPMAAPAAAPAPTVRTGVPGIPTASAAAPAPTVRTGVPGIPTPPTGRPEAERPDAGSVTFSPTPHAPAGVPPTPAWVPSTPPGHPAVPWYRREGAVTKVLALAGAVVTMAGVAMLLVLAVQQGWFGPQARVAAGAALAVVLAALGARGGEADRRDGATVGSAPVALVATGAAAAYLDVVAVTSGYGWMPAGAGLVLAGFVAVGGLFLARRWDSELLAALMVLGAAVLAPVVAGGGGWVVTAFLGILCVVGWWAGGSRTRPVLTLARVVPVTLALLVGAVTATPGGGDDVGTVAVAVAVLLITLATSTVSVRRDGRDASASAAVALLASGLLATLAPLADPARTTVLALTAAVLLLTAATLGRRPIGPLATHLVATVGIAGTVFAVLAVLSGAPERFTATGLLLLALVGLSVAGVTRSRLALGLAAGTSAVALLAWTPHALAALTASAAAGHDLAVALLDSALVGGVVAVGLWATAAQRGLGRELRLGVTVLGWVLALAASATALVSLGTLVGVRLGDPVLGFTVGHAVATVTWMLAAAWLLLRGLERSRDADLTLRTGLLLAGVAVAKLFLYDLAALSGLVRSVAFIVTGLLLLATGSRYARAYERSRRSA</sequence>
<feature type="transmembrane region" description="Helical" evidence="2">
    <location>
        <begin position="408"/>
        <end position="430"/>
    </location>
</feature>
<feature type="transmembrane region" description="Helical" evidence="2">
    <location>
        <begin position="255"/>
        <end position="271"/>
    </location>
</feature>
<comment type="caution">
    <text evidence="3">The sequence shown here is derived from an EMBL/GenBank/DDBJ whole genome shotgun (WGS) entry which is preliminary data.</text>
</comment>
<evidence type="ECO:0000313" key="3">
    <source>
        <dbReference type="EMBL" id="GAA4397460.1"/>
    </source>
</evidence>
<evidence type="ECO:0000256" key="1">
    <source>
        <dbReference type="SAM" id="MobiDB-lite"/>
    </source>
</evidence>
<feature type="transmembrane region" description="Helical" evidence="2">
    <location>
        <begin position="623"/>
        <end position="641"/>
    </location>
</feature>
<dbReference type="Proteomes" id="UP001500945">
    <property type="component" value="Unassembled WGS sequence"/>
</dbReference>
<protein>
    <submittedName>
        <fullName evidence="3">DUF2339 domain-containing protein</fullName>
    </submittedName>
</protein>
<gene>
    <name evidence="3" type="ORF">GCM10023168_02420</name>
</gene>
<feature type="compositionally biased region" description="Pro residues" evidence="1">
    <location>
        <begin position="109"/>
        <end position="119"/>
    </location>
</feature>
<dbReference type="InterPro" id="IPR019286">
    <property type="entry name" value="DUF2339_TM"/>
</dbReference>
<feature type="transmembrane region" description="Helical" evidence="2">
    <location>
        <begin position="227"/>
        <end position="248"/>
    </location>
</feature>
<evidence type="ECO:0000256" key="2">
    <source>
        <dbReference type="SAM" id="Phobius"/>
    </source>
</evidence>
<feature type="transmembrane region" description="Helical" evidence="2">
    <location>
        <begin position="593"/>
        <end position="611"/>
    </location>
</feature>
<name>A0ABP8JY22_9MICO</name>
<feature type="transmembrane region" description="Helical" evidence="2">
    <location>
        <begin position="461"/>
        <end position="481"/>
    </location>
</feature>
<evidence type="ECO:0000313" key="4">
    <source>
        <dbReference type="Proteomes" id="UP001500945"/>
    </source>
</evidence>
<keyword evidence="4" id="KW-1185">Reference proteome</keyword>
<proteinExistence type="predicted"/>
<feature type="transmembrane region" description="Helical" evidence="2">
    <location>
        <begin position="384"/>
        <end position="401"/>
    </location>
</feature>
<organism evidence="3 4">
    <name type="scientific">Fodinibacter luteus</name>
    <dbReference type="NCBI Taxonomy" id="552064"/>
    <lineage>
        <taxon>Bacteria</taxon>
        <taxon>Bacillati</taxon>
        <taxon>Actinomycetota</taxon>
        <taxon>Actinomycetes</taxon>
        <taxon>Micrococcales</taxon>
        <taxon>Intrasporangiaceae</taxon>
        <taxon>Fodinibacter (ex Wang et al. 2009)</taxon>
    </lineage>
</organism>
<feature type="transmembrane region" description="Helical" evidence="2">
    <location>
        <begin position="559"/>
        <end position="581"/>
    </location>
</feature>
<dbReference type="Pfam" id="PF10101">
    <property type="entry name" value="DUF2339"/>
    <property type="match status" value="1"/>
</dbReference>
<dbReference type="EMBL" id="BAABGM010000001">
    <property type="protein sequence ID" value="GAA4397460.1"/>
    <property type="molecule type" value="Genomic_DNA"/>
</dbReference>
<dbReference type="PANTHER" id="PTHR38434:SF1">
    <property type="entry name" value="BLL2549 PROTEIN"/>
    <property type="match status" value="1"/>
</dbReference>
<reference evidence="4" key="1">
    <citation type="journal article" date="2019" name="Int. J. Syst. Evol. Microbiol.">
        <title>The Global Catalogue of Microorganisms (GCM) 10K type strain sequencing project: providing services to taxonomists for standard genome sequencing and annotation.</title>
        <authorList>
            <consortium name="The Broad Institute Genomics Platform"/>
            <consortium name="The Broad Institute Genome Sequencing Center for Infectious Disease"/>
            <person name="Wu L."/>
            <person name="Ma J."/>
        </authorList>
    </citation>
    <scope>NUCLEOTIDE SEQUENCE [LARGE SCALE GENOMIC DNA]</scope>
    <source>
        <strain evidence="4">JCM 17809</strain>
    </source>
</reference>
<dbReference type="PANTHER" id="PTHR38434">
    <property type="entry name" value="BLL2549 PROTEIN"/>
    <property type="match status" value="1"/>
</dbReference>
<feature type="transmembrane region" description="Helical" evidence="2">
    <location>
        <begin position="139"/>
        <end position="159"/>
    </location>
</feature>
<dbReference type="RefSeq" id="WP_345201387.1">
    <property type="nucleotide sequence ID" value="NZ_BAABGM010000001.1"/>
</dbReference>
<keyword evidence="2" id="KW-0472">Membrane</keyword>
<accession>A0ABP8JY22</accession>
<feature type="transmembrane region" description="Helical" evidence="2">
    <location>
        <begin position="277"/>
        <end position="294"/>
    </location>
</feature>
<feature type="compositionally biased region" description="Low complexity" evidence="1">
    <location>
        <begin position="65"/>
        <end position="79"/>
    </location>
</feature>
<feature type="transmembrane region" description="Helical" evidence="2">
    <location>
        <begin position="357"/>
        <end position="378"/>
    </location>
</feature>
<feature type="transmembrane region" description="Helical" evidence="2">
    <location>
        <begin position="436"/>
        <end position="454"/>
    </location>
</feature>
<feature type="transmembrane region" description="Helical" evidence="2">
    <location>
        <begin position="526"/>
        <end position="553"/>
    </location>
</feature>
<keyword evidence="2" id="KW-1133">Transmembrane helix</keyword>
<feature type="transmembrane region" description="Helical" evidence="2">
    <location>
        <begin position="196"/>
        <end position="215"/>
    </location>
</feature>
<keyword evidence="2" id="KW-0812">Transmembrane</keyword>
<feature type="transmembrane region" description="Helical" evidence="2">
    <location>
        <begin position="301"/>
        <end position="323"/>
    </location>
</feature>